<gene>
    <name evidence="1" type="ORF">FSB_LOCUS55537</name>
</gene>
<protein>
    <submittedName>
        <fullName evidence="1">Uncharacterized protein</fullName>
    </submittedName>
</protein>
<sequence>MSSNGPKTLRQSLFVEPYLANPSSVSRKSKTLRERVAQDFRWYQERRKPTSGARVFPTHNELIREPGCVGKMTTLATTCNSRFAVGFPRLTGIFTGKTRKNSSDVKSFPAICCMTYFEYQKTSKTALENRVRKGYARENQGGFGGGAAWRIRSPRGERYDSRRIITRRAASCRARRAARPIKQTLPPHF</sequence>
<proteinExistence type="predicted"/>
<accession>A0A2N9ITF3</accession>
<name>A0A2N9ITF3_FAGSY</name>
<reference evidence="1" key="1">
    <citation type="submission" date="2018-02" db="EMBL/GenBank/DDBJ databases">
        <authorList>
            <person name="Cohen D.B."/>
            <person name="Kent A.D."/>
        </authorList>
    </citation>
    <scope>NUCLEOTIDE SEQUENCE</scope>
</reference>
<evidence type="ECO:0000313" key="1">
    <source>
        <dbReference type="EMBL" id="SPD27655.1"/>
    </source>
</evidence>
<dbReference type="AlphaFoldDB" id="A0A2N9ITF3"/>
<dbReference type="EMBL" id="OIVN01006202">
    <property type="protein sequence ID" value="SPD27655.1"/>
    <property type="molecule type" value="Genomic_DNA"/>
</dbReference>
<organism evidence="1">
    <name type="scientific">Fagus sylvatica</name>
    <name type="common">Beechnut</name>
    <dbReference type="NCBI Taxonomy" id="28930"/>
    <lineage>
        <taxon>Eukaryota</taxon>
        <taxon>Viridiplantae</taxon>
        <taxon>Streptophyta</taxon>
        <taxon>Embryophyta</taxon>
        <taxon>Tracheophyta</taxon>
        <taxon>Spermatophyta</taxon>
        <taxon>Magnoliopsida</taxon>
        <taxon>eudicotyledons</taxon>
        <taxon>Gunneridae</taxon>
        <taxon>Pentapetalae</taxon>
        <taxon>rosids</taxon>
        <taxon>fabids</taxon>
        <taxon>Fagales</taxon>
        <taxon>Fagaceae</taxon>
        <taxon>Fagus</taxon>
    </lineage>
</organism>